<dbReference type="Gene3D" id="1.10.1070.11">
    <property type="entry name" value="Phosphatidylinositol 3-/4-kinase, catalytic domain"/>
    <property type="match status" value="1"/>
</dbReference>
<evidence type="ECO:0000256" key="5">
    <source>
        <dbReference type="ARBA" id="ARBA00022741"/>
    </source>
</evidence>
<dbReference type="InterPro" id="IPR003151">
    <property type="entry name" value="PIK-rel_kinase_FAT"/>
</dbReference>
<dbReference type="SUPFAM" id="SSF47212">
    <property type="entry name" value="FKBP12-rapamycin-binding domain of FKBP-rapamycin-associated protein (FRAP)"/>
    <property type="match status" value="1"/>
</dbReference>
<dbReference type="InterPro" id="IPR036738">
    <property type="entry name" value="FRB_sf"/>
</dbReference>
<dbReference type="SUPFAM" id="SSF48371">
    <property type="entry name" value="ARM repeat"/>
    <property type="match status" value="1"/>
</dbReference>
<dbReference type="InterPro" id="IPR036940">
    <property type="entry name" value="PI3/4_kinase_cat_sf"/>
</dbReference>
<evidence type="ECO:0000256" key="4">
    <source>
        <dbReference type="ARBA" id="ARBA00022737"/>
    </source>
</evidence>
<feature type="domain" description="FATC" evidence="13">
    <location>
        <begin position="3130"/>
        <end position="3162"/>
    </location>
</feature>
<dbReference type="InterPro" id="IPR003152">
    <property type="entry name" value="FATC_dom"/>
</dbReference>
<dbReference type="InterPro" id="IPR014009">
    <property type="entry name" value="PIK_FAT"/>
</dbReference>
<evidence type="ECO:0000256" key="7">
    <source>
        <dbReference type="ARBA" id="ARBA00022840"/>
    </source>
</evidence>
<keyword evidence="6" id="KW-0418">Kinase</keyword>
<dbReference type="Gene3D" id="1.25.10.10">
    <property type="entry name" value="Leucine-rich Repeat Variant"/>
    <property type="match status" value="4"/>
</dbReference>
<reference evidence="14" key="1">
    <citation type="submission" date="2023-08" db="EMBL/GenBank/DDBJ databases">
        <authorList>
            <person name="Audoor S."/>
            <person name="Bilcke G."/>
        </authorList>
    </citation>
    <scope>NUCLEOTIDE SEQUENCE</scope>
</reference>
<dbReference type="SMART" id="SM01345">
    <property type="entry name" value="Rapamycin_bind"/>
    <property type="match status" value="1"/>
</dbReference>
<organism evidence="14 15">
    <name type="scientific">Cylindrotheca closterium</name>
    <dbReference type="NCBI Taxonomy" id="2856"/>
    <lineage>
        <taxon>Eukaryota</taxon>
        <taxon>Sar</taxon>
        <taxon>Stramenopiles</taxon>
        <taxon>Ochrophyta</taxon>
        <taxon>Bacillariophyta</taxon>
        <taxon>Bacillariophyceae</taxon>
        <taxon>Bacillariophycidae</taxon>
        <taxon>Bacillariales</taxon>
        <taxon>Bacillariaceae</taxon>
        <taxon>Cylindrotheca</taxon>
    </lineage>
</organism>
<gene>
    <name evidence="14" type="ORF">CYCCA115_LOCUS8223</name>
</gene>
<feature type="region of interest" description="Disordered" evidence="10">
    <location>
        <begin position="46"/>
        <end position="122"/>
    </location>
</feature>
<dbReference type="InterPro" id="IPR011989">
    <property type="entry name" value="ARM-like"/>
</dbReference>
<dbReference type="PROSITE" id="PS51189">
    <property type="entry name" value="FAT"/>
    <property type="match status" value="1"/>
</dbReference>
<keyword evidence="5" id="KW-0547">Nucleotide-binding</keyword>
<dbReference type="InterPro" id="IPR024585">
    <property type="entry name" value="mTOR_dom"/>
</dbReference>
<dbReference type="GO" id="GO:0031931">
    <property type="term" value="C:TORC1 complex"/>
    <property type="evidence" value="ECO:0007669"/>
    <property type="project" value="TreeGrafter"/>
</dbReference>
<comment type="catalytic activity">
    <reaction evidence="8">
        <text>L-threonyl-[protein] + ATP = O-phospho-L-threonyl-[protein] + ADP + H(+)</text>
        <dbReference type="Rhea" id="RHEA:46608"/>
        <dbReference type="Rhea" id="RHEA-COMP:11060"/>
        <dbReference type="Rhea" id="RHEA-COMP:11605"/>
        <dbReference type="ChEBI" id="CHEBI:15378"/>
        <dbReference type="ChEBI" id="CHEBI:30013"/>
        <dbReference type="ChEBI" id="CHEBI:30616"/>
        <dbReference type="ChEBI" id="CHEBI:61977"/>
        <dbReference type="ChEBI" id="CHEBI:456216"/>
        <dbReference type="EC" id="2.7.11.1"/>
    </reaction>
</comment>
<dbReference type="GO" id="GO:0005524">
    <property type="term" value="F:ATP binding"/>
    <property type="evidence" value="ECO:0007669"/>
    <property type="project" value="UniProtKB-KW"/>
</dbReference>
<dbReference type="PANTHER" id="PTHR11139">
    <property type="entry name" value="ATAXIA TELANGIECTASIA MUTATED ATM -RELATED"/>
    <property type="match status" value="1"/>
</dbReference>
<evidence type="ECO:0000313" key="15">
    <source>
        <dbReference type="Proteomes" id="UP001295423"/>
    </source>
</evidence>
<keyword evidence="3" id="KW-0808">Transferase</keyword>
<dbReference type="InterPro" id="IPR011009">
    <property type="entry name" value="Kinase-like_dom_sf"/>
</dbReference>
<evidence type="ECO:0000256" key="3">
    <source>
        <dbReference type="ARBA" id="ARBA00022679"/>
    </source>
</evidence>
<feature type="domain" description="FAT" evidence="12">
    <location>
        <begin position="1762"/>
        <end position="2479"/>
    </location>
</feature>
<dbReference type="Proteomes" id="UP001295423">
    <property type="component" value="Unassembled WGS sequence"/>
</dbReference>
<dbReference type="GO" id="GO:0005634">
    <property type="term" value="C:nucleus"/>
    <property type="evidence" value="ECO:0007669"/>
    <property type="project" value="TreeGrafter"/>
</dbReference>
<evidence type="ECO:0000256" key="9">
    <source>
        <dbReference type="ARBA" id="ARBA00048679"/>
    </source>
</evidence>
<feature type="compositionally biased region" description="Polar residues" evidence="10">
    <location>
        <begin position="69"/>
        <end position="107"/>
    </location>
</feature>
<dbReference type="SMART" id="SM01346">
    <property type="entry name" value="DUF3385"/>
    <property type="match status" value="1"/>
</dbReference>
<dbReference type="Pfam" id="PF23593">
    <property type="entry name" value="HEAT_ATR"/>
    <property type="match status" value="1"/>
</dbReference>
<evidence type="ECO:0000259" key="11">
    <source>
        <dbReference type="PROSITE" id="PS50290"/>
    </source>
</evidence>
<dbReference type="Gene3D" id="1.20.120.150">
    <property type="entry name" value="FKBP12-rapamycin binding domain"/>
    <property type="match status" value="1"/>
</dbReference>
<dbReference type="InterPro" id="IPR018936">
    <property type="entry name" value="PI3/4_kinase_CS"/>
</dbReference>
<keyword evidence="15" id="KW-1185">Reference proteome</keyword>
<keyword evidence="4" id="KW-0677">Repeat</keyword>
<feature type="compositionally biased region" description="Basic and acidic residues" evidence="10">
    <location>
        <begin position="1"/>
        <end position="16"/>
    </location>
</feature>
<evidence type="ECO:0000256" key="1">
    <source>
        <dbReference type="ARBA" id="ARBA00011031"/>
    </source>
</evidence>
<evidence type="ECO:0000256" key="2">
    <source>
        <dbReference type="ARBA" id="ARBA00012513"/>
    </source>
</evidence>
<evidence type="ECO:0000313" key="14">
    <source>
        <dbReference type="EMBL" id="CAJ1942992.1"/>
    </source>
</evidence>
<dbReference type="InterPro" id="IPR026683">
    <property type="entry name" value="TOR_cat"/>
</dbReference>
<dbReference type="InterPro" id="IPR000403">
    <property type="entry name" value="PI3/4_kinase_cat_dom"/>
</dbReference>
<dbReference type="GO" id="GO:0005737">
    <property type="term" value="C:cytoplasm"/>
    <property type="evidence" value="ECO:0007669"/>
    <property type="project" value="TreeGrafter"/>
</dbReference>
<dbReference type="Pfam" id="PF00454">
    <property type="entry name" value="PI3_PI4_kinase"/>
    <property type="match status" value="1"/>
</dbReference>
<feature type="compositionally biased region" description="Polar residues" evidence="10">
    <location>
        <begin position="2970"/>
        <end position="2984"/>
    </location>
</feature>
<evidence type="ECO:0000256" key="6">
    <source>
        <dbReference type="ARBA" id="ARBA00022777"/>
    </source>
</evidence>
<dbReference type="SUPFAM" id="SSF56112">
    <property type="entry name" value="Protein kinase-like (PK-like)"/>
    <property type="match status" value="1"/>
</dbReference>
<dbReference type="Pfam" id="PF02259">
    <property type="entry name" value="FAT"/>
    <property type="match status" value="1"/>
</dbReference>
<dbReference type="PROSITE" id="PS00915">
    <property type="entry name" value="PI3_4_KINASE_1"/>
    <property type="match status" value="1"/>
</dbReference>
<feature type="region of interest" description="Disordered" evidence="10">
    <location>
        <begin position="2968"/>
        <end position="3008"/>
    </location>
</feature>
<dbReference type="GO" id="GO:0044877">
    <property type="term" value="F:protein-containing complex binding"/>
    <property type="evidence" value="ECO:0007669"/>
    <property type="project" value="InterPro"/>
</dbReference>
<dbReference type="InterPro" id="IPR050517">
    <property type="entry name" value="DDR_Repair_Kinase"/>
</dbReference>
<dbReference type="FunFam" id="1.10.1070.11:FF:000029">
    <property type="entry name" value="Serine/threonine-protein kinase TOR"/>
    <property type="match status" value="1"/>
</dbReference>
<dbReference type="Pfam" id="PF11865">
    <property type="entry name" value="mTOR_dom"/>
    <property type="match status" value="2"/>
</dbReference>
<evidence type="ECO:0000256" key="8">
    <source>
        <dbReference type="ARBA" id="ARBA00047899"/>
    </source>
</evidence>
<dbReference type="CDD" id="cd05169">
    <property type="entry name" value="PIKKc_TOR"/>
    <property type="match status" value="1"/>
</dbReference>
<dbReference type="PROSITE" id="PS50290">
    <property type="entry name" value="PI3_4_KINASE_3"/>
    <property type="match status" value="1"/>
</dbReference>
<dbReference type="Pfam" id="PF08771">
    <property type="entry name" value="FRB_dom"/>
    <property type="match status" value="1"/>
</dbReference>
<dbReference type="SMART" id="SM00146">
    <property type="entry name" value="PI3Kc"/>
    <property type="match status" value="1"/>
</dbReference>
<dbReference type="Pfam" id="PF02260">
    <property type="entry name" value="FATC"/>
    <property type="match status" value="1"/>
</dbReference>
<dbReference type="EMBL" id="CAKOGP040001112">
    <property type="protein sequence ID" value="CAJ1942992.1"/>
    <property type="molecule type" value="Genomic_DNA"/>
</dbReference>
<dbReference type="InterPro" id="IPR009076">
    <property type="entry name" value="FRB_dom"/>
</dbReference>
<feature type="region of interest" description="Disordered" evidence="10">
    <location>
        <begin position="1"/>
        <end position="21"/>
    </location>
</feature>
<comment type="caution">
    <text evidence="14">The sequence shown here is derived from an EMBL/GenBank/DDBJ whole genome shotgun (WGS) entry which is preliminary data.</text>
</comment>
<dbReference type="PROSITE" id="PS51190">
    <property type="entry name" value="FATC"/>
    <property type="match status" value="1"/>
</dbReference>
<dbReference type="GO" id="GO:0004674">
    <property type="term" value="F:protein serine/threonine kinase activity"/>
    <property type="evidence" value="ECO:0007669"/>
    <property type="project" value="UniProtKB-EC"/>
</dbReference>
<proteinExistence type="inferred from homology"/>
<evidence type="ECO:0000259" key="12">
    <source>
        <dbReference type="PROSITE" id="PS51189"/>
    </source>
</evidence>
<comment type="similarity">
    <text evidence="1">Belongs to the PI3/PI4-kinase family.</text>
</comment>
<dbReference type="GO" id="GO:0031929">
    <property type="term" value="P:TOR signaling"/>
    <property type="evidence" value="ECO:0007669"/>
    <property type="project" value="TreeGrafter"/>
</dbReference>
<evidence type="ECO:0000259" key="13">
    <source>
        <dbReference type="PROSITE" id="PS51190"/>
    </source>
</evidence>
<comment type="catalytic activity">
    <reaction evidence="9">
        <text>L-seryl-[protein] + ATP = O-phospho-L-seryl-[protein] + ADP + H(+)</text>
        <dbReference type="Rhea" id="RHEA:17989"/>
        <dbReference type="Rhea" id="RHEA-COMP:9863"/>
        <dbReference type="Rhea" id="RHEA-COMP:11604"/>
        <dbReference type="ChEBI" id="CHEBI:15378"/>
        <dbReference type="ChEBI" id="CHEBI:29999"/>
        <dbReference type="ChEBI" id="CHEBI:30616"/>
        <dbReference type="ChEBI" id="CHEBI:83421"/>
        <dbReference type="ChEBI" id="CHEBI:456216"/>
        <dbReference type="EC" id="2.7.11.1"/>
    </reaction>
</comment>
<keyword evidence="7" id="KW-0067">ATP-binding</keyword>
<dbReference type="PANTHER" id="PTHR11139:SF9">
    <property type="entry name" value="SERINE_THREONINE-PROTEIN KINASE MTOR"/>
    <property type="match status" value="1"/>
</dbReference>
<dbReference type="SMART" id="SM01343">
    <property type="entry name" value="FATC"/>
    <property type="match status" value="1"/>
</dbReference>
<dbReference type="InterPro" id="IPR016024">
    <property type="entry name" value="ARM-type_fold"/>
</dbReference>
<dbReference type="PROSITE" id="PS00916">
    <property type="entry name" value="PI3_4_KINASE_2"/>
    <property type="match status" value="1"/>
</dbReference>
<dbReference type="GO" id="GO:0031932">
    <property type="term" value="C:TORC2 complex"/>
    <property type="evidence" value="ECO:0007669"/>
    <property type="project" value="TreeGrafter"/>
</dbReference>
<sequence>MDQHERYSTEFREDGTSVKSSSPLAMIIQDLRRKNLVTATLNSGPFASHLDSTDPWGSSDALDGEEEQQTAYRNNFQPSRPTAETTQPNPWVATRRNSWIGSRQSPGKISRRRRSNSKILQGGSIRVRRSDVDMQSVSPSQQRLLSWLNSTRLPQRESPQHAEALLQDTPQLRVISPASTDMQGVGAVSQNGFLGMLLPSQQGINGSNSGGSDMNGSTRTEYMKSLARERANKEAATELSSVLWILAHEMSLEEYGIIESEVFTSVFALIHAQEIEKRVAGLAALDAMIDAPSADEEKKAIKFANTLSKGLRSALGDYEFLSAASKALGHMAMRSTNVDFVESEITTALEWLRTERSDRRLAAALSLKQLAIHAPTTLYSKTSQAELGHGGSNDFLEYILLAVHDPQPIVRVCAADALSRYLKILVERQQVSLTSLLWQVHQAVLEGFKNDQSKKNRASISKIEASQHGSLLVVGTMISLAGDFMLPRYDEVCQEIMAFMDHEKALMRLEIIRLIPRLARRCPRVFARRYLEPSLVFLIHCASAPTQPRMGIELRPSAYSAIGGLVLAMVDDETGSVIGGGSLPTIKITNDSETSGGPVVEMHDSGAIYQRVDVIFRLVSDGLNYRSVASPKTTSKMHIAAFHCGADLVEALGSLAEPYITRLINDIFKTGLSNDLIQCLHAIAECLPAQQGTIEDRLLQAVSYRLAGIKSARDVCDPLIPLRTIYSNEPKHGGLPRVSHETQVEGAPRVQVVRINMSTNANVVADLVLSLQTLSSFGDSMGRVTTLGAVVPLLPFVQNVAAKYLSHPSNEVRRAAALTCCLLLVPPQIVSKNRVGQFSGQIIQDILDTILRVAVSDSSPEVRLCAVKALDKRYDPFLCQSRHLQTLFLLLQDEVLATRAAGVRLLGRLAQLNPAPILPFMRKFLLGLIVEIRCGVDTGRGREEATRLLVVFLRSGSVQRLIQPVLPVLVASLPLDGGAPRLASAALEALGELSRAAGASLQPWVKEVVPTILDTLQDQSSASKQRISLRTLAQIAGSTGYVIQPYMDYPKLLLQATDILPGTKRAPWALRREVIRTLGVLGALDPDRYHAVGPKARKGGAVGGAYFVVQDEVEQPTADVDMNGAVAGRSLALRNFGGNSVAVGSVLTKPLPPHVATVRKQDESGRTNVPWSVTESIEGDDNLPAYLSMYEQYAMVAQPVSTLPPARRMTPGDEEFYPTVAIQALMRIFKDPALAVHHGMVMQAIMFIFQSLGLRCVQFLNDVVPHIMLTIRTCGPSNLRESLLKQVATLSGIVKEHLRPYVADVFDIVEQLWESKHLGTIFSLVLHIAVGVPDEFRNFIPRLIRRVLTSLDELQVAEWANNDPRSTHTARLKETERLRLILFSVKRLRGVLGDYVHVLVPALLKLTDSLVRLQSSTSAKNSDWVTETDLTSIAILGLDTISALLECEGTGAGVRPVTLFWGEKSGSDIRSGSLASRVVQPLIRLLKHNQRSHRNVGMAIVETLCVSARQLGTTIWMNLYHDVAKQAINEWHYSTPELDNLSMEDEYHVSTASVNTGGVKLYDAMIQELQHSPNKRSYNSPYVAETFTSIQRIESSMFHAMDPLQQPVFAENPGTPATFDAAADVFENPIPSQPLSIQTNKKKINQLHLQRAWDVSQCASREDWDEWMRRLGIQLLREAPSPSLRAAASLANAYQPLARELFSAGFVCCWKDLSPPYRANLVHCLETAFAADVSPEILQTLLNLAEFMEHDPSGGLPIDIPILAELALKCRAYAKALHYKEREHSMGVTNSCVESLISINRKLGLQDAALGVLKSATMSFEDKRLNSDQVRREISSRLGPDHGRHEMYYGVVWSAEDHSTSNTERLDLAENKELWLAKLGSWSDALEVYEEKLARNPNDFGAVLGCMRCLSATGDWRRVLELAEYNWDILKTDFAGTHTGKKNNIARGQKKAFRMCSEAAWRLGSWDDLEKYSSELVHGRGSSAPPSSAIIYPASGNREGSTPLIDFEGSFFSAVLHVHRQEWTRAAEAIDDARKAMDSRFTALMAESYNRAYSSMVTAQTLAELEEVIEYNKIEKGFNEVHQSHPSNRMDPSQAREKLLSVWRARLAGCRVDADVHSSILAVRSLVLGPTDEVDATLTLSELSRQAQRFRLAERVLLNPLEALEADLDGSVFGFGLRESLGLHTELQEAMSELSVPRIVNDLLTNTSRAFLPEYGMAHNQWSKELVREAGGLDRLKIQHKLYFAYLKHLWLTDRRGEAIDRLGRLCDVVDLVSNCESAGNDYIRASCWLELGEWKVEEKITPGKHIPGPLQVEILCDFKRASMIVGCGYKAWHAWALLNFRLALQMDEREDNTLDGSLHSSDDQDPDAQRKHVVSAIKGFFSAISLGTKRWSASVQQDMLNLLTCLFKYGDQPAIASIIKDGVDTVAIETWLGVLPQLLARIQIKNPAIRSVLHPLLVRLGEKHPQALMYPLSVLLKSPVLERKSAAESLMTSLRSHSSALVEEALMVSSELIRVAILWLETWHEGLEEASRLHFGEGNVAGMLDLLLPLHQHLENGADTQKEIEFVKAFGRDLAQAHSHLKDYVRLVTEGGGTIPGGTSTANARDATSTQVRQNEEAETAMNKAWDIYYTVFRRINKQLPALTKLELSQCSPALSRAQGLELGVPGSYRVDGSYVKIERFIPSVQVITSKQRPRKITLRGSDGKDYVFLLKGHEDLRQDERVMQLFGLVNALLERDRQTKKHDLRIQRYAISPLSHNCGLVGWVPHTDTLHSLIRDYRQSKKTPLNLEHREMTKLAPDYDMLTVMQKVEVFCSALRRTKGGGNDLYEILWLKSTNSEEWLERRTKFTRSLAVMSMVGYILGLGDRHPSNLMLDKRSGRVLHIDFGDCFEVAMNRDKYPEKVPFRLTRMLIKAMEVSGIEGSYRTTCERTMTVLRESRDSLVAMLEAFVHDPLISWRLVDLSTEDIDRQSSVTDTEAPTTRNATRGAKSNLLNNPITEAPDEDGEDADAAVAPNEALDDVDQQMATSFRNPPNESVVDARRARSLQMYANIQEWAANGRNNGKKDQVAASGSVARSRMGRSIRQRELLSILEDGLAHDEVLNEKALTVIRRVQDKLTGTDFPDREDDLGALDVSDQVQRLIVQATSVENLCQLFIGWCAFW</sequence>
<evidence type="ECO:0000256" key="10">
    <source>
        <dbReference type="SAM" id="MobiDB-lite"/>
    </source>
</evidence>
<dbReference type="InterPro" id="IPR057564">
    <property type="entry name" value="HEAT_ATR"/>
</dbReference>
<feature type="domain" description="PI3K/PI4K catalytic" evidence="11">
    <location>
        <begin position="2682"/>
        <end position="3000"/>
    </location>
</feature>
<name>A0AAD2CTV1_9STRA</name>
<dbReference type="GO" id="GO:0016242">
    <property type="term" value="P:negative regulation of macroautophagy"/>
    <property type="evidence" value="ECO:0007669"/>
    <property type="project" value="TreeGrafter"/>
</dbReference>
<accession>A0AAD2CTV1</accession>
<protein>
    <recommendedName>
        <fullName evidence="2">non-specific serine/threonine protein kinase</fullName>
        <ecNumber evidence="2">2.7.11.1</ecNumber>
    </recommendedName>
</protein>
<dbReference type="EC" id="2.7.11.1" evidence="2"/>